<keyword evidence="5" id="KW-0418">Kinase</keyword>
<dbReference type="InterPro" id="IPR003018">
    <property type="entry name" value="GAF"/>
</dbReference>
<feature type="domain" description="Histidine kinase" evidence="4">
    <location>
        <begin position="189"/>
        <end position="403"/>
    </location>
</feature>
<dbReference type="PRINTS" id="PR00344">
    <property type="entry name" value="BCTRLSENSOR"/>
</dbReference>
<dbReference type="PANTHER" id="PTHR43102">
    <property type="entry name" value="SLR1143 PROTEIN"/>
    <property type="match status" value="1"/>
</dbReference>
<sequence>MFTAPIPEDDADRLATLYRYSILDTQPEQGFEDVTTLASEICGTRFSLISFVDLNRQWFKSEVGLGSSETGRAESFCACALTSPEPLIVEDTLADPRFAENPLVLGEPGIRFYAGAPLVAPNGHVLGTVCVFDTEPRTISASQVLALKALSRQVMLLLEARLRLLENERAAAALMQQEKLAVVGRLASSMAHEINNPLEAVTNPLWLSQQRSEDGQIKEWLGMADKELRRVSTIANQALRMHKQASAPQLATCDVLFSGVLMAYESRIRNAGIEVEKRKRATEPVVCFEGDVRQALGNVLGNAIDAMSQGGRLFLRSRMGRDWRSGRAGVVLTIADNGTGMSQEVRRRAFEAFFSTKGIGGSGLGLWISAEILQRHLGRILLRSSPRPRRSGTVVTVFLPLEAAVAGPLTVARPLPPFAC</sequence>
<keyword evidence="6" id="KW-1185">Reference proteome</keyword>
<dbReference type="InterPro" id="IPR005467">
    <property type="entry name" value="His_kinase_dom"/>
</dbReference>
<organism evidence="5 6">
    <name type="scientific">Granulicella aggregans</name>
    <dbReference type="NCBI Taxonomy" id="474949"/>
    <lineage>
        <taxon>Bacteria</taxon>
        <taxon>Pseudomonadati</taxon>
        <taxon>Acidobacteriota</taxon>
        <taxon>Terriglobia</taxon>
        <taxon>Terriglobales</taxon>
        <taxon>Acidobacteriaceae</taxon>
        <taxon>Granulicella</taxon>
    </lineage>
</organism>
<evidence type="ECO:0000256" key="1">
    <source>
        <dbReference type="ARBA" id="ARBA00000085"/>
    </source>
</evidence>
<dbReference type="GO" id="GO:0000155">
    <property type="term" value="F:phosphorelay sensor kinase activity"/>
    <property type="evidence" value="ECO:0007669"/>
    <property type="project" value="InterPro"/>
</dbReference>
<dbReference type="InterPro" id="IPR036097">
    <property type="entry name" value="HisK_dim/P_sf"/>
</dbReference>
<dbReference type="RefSeq" id="WP_184216069.1">
    <property type="nucleotide sequence ID" value="NZ_JACHIP010000002.1"/>
</dbReference>
<evidence type="ECO:0000256" key="3">
    <source>
        <dbReference type="ARBA" id="ARBA00022553"/>
    </source>
</evidence>
<accession>A0A7W7ZCH0</accession>
<dbReference type="SUPFAM" id="SSF55874">
    <property type="entry name" value="ATPase domain of HSP90 chaperone/DNA topoisomerase II/histidine kinase"/>
    <property type="match status" value="1"/>
</dbReference>
<dbReference type="SUPFAM" id="SSF55781">
    <property type="entry name" value="GAF domain-like"/>
    <property type="match status" value="1"/>
</dbReference>
<dbReference type="EC" id="2.7.13.3" evidence="2"/>
<dbReference type="InterPro" id="IPR029016">
    <property type="entry name" value="GAF-like_dom_sf"/>
</dbReference>
<proteinExistence type="predicted"/>
<dbReference type="SMART" id="SM00065">
    <property type="entry name" value="GAF"/>
    <property type="match status" value="1"/>
</dbReference>
<dbReference type="Pfam" id="PF02518">
    <property type="entry name" value="HATPase_c"/>
    <property type="match status" value="1"/>
</dbReference>
<evidence type="ECO:0000313" key="5">
    <source>
        <dbReference type="EMBL" id="MBB5057385.1"/>
    </source>
</evidence>
<dbReference type="AlphaFoldDB" id="A0A7W7ZCH0"/>
<dbReference type="InterPro" id="IPR004358">
    <property type="entry name" value="Sig_transdc_His_kin-like_C"/>
</dbReference>
<dbReference type="InterPro" id="IPR003661">
    <property type="entry name" value="HisK_dim/P_dom"/>
</dbReference>
<protein>
    <recommendedName>
        <fullName evidence="2">histidine kinase</fullName>
        <ecNumber evidence="2">2.7.13.3</ecNumber>
    </recommendedName>
</protein>
<evidence type="ECO:0000313" key="6">
    <source>
        <dbReference type="Proteomes" id="UP000540989"/>
    </source>
</evidence>
<reference evidence="5 6" key="1">
    <citation type="submission" date="2020-08" db="EMBL/GenBank/DDBJ databases">
        <title>Genomic Encyclopedia of Type Strains, Phase IV (KMG-V): Genome sequencing to study the core and pangenomes of soil and plant-associated prokaryotes.</title>
        <authorList>
            <person name="Whitman W."/>
        </authorList>
    </citation>
    <scope>NUCLEOTIDE SEQUENCE [LARGE SCALE GENOMIC DNA]</scope>
    <source>
        <strain evidence="5 6">M8UP14</strain>
    </source>
</reference>
<dbReference type="SUPFAM" id="SSF47384">
    <property type="entry name" value="Homodimeric domain of signal transducing histidine kinase"/>
    <property type="match status" value="1"/>
</dbReference>
<dbReference type="Gene3D" id="1.10.287.130">
    <property type="match status" value="1"/>
</dbReference>
<gene>
    <name evidence="5" type="ORF">HDF16_002070</name>
</gene>
<dbReference type="Proteomes" id="UP000540989">
    <property type="component" value="Unassembled WGS sequence"/>
</dbReference>
<evidence type="ECO:0000259" key="4">
    <source>
        <dbReference type="PROSITE" id="PS50109"/>
    </source>
</evidence>
<dbReference type="EMBL" id="JACHIP010000002">
    <property type="protein sequence ID" value="MBB5057385.1"/>
    <property type="molecule type" value="Genomic_DNA"/>
</dbReference>
<name>A0A7W7ZCH0_9BACT</name>
<keyword evidence="5" id="KW-0808">Transferase</keyword>
<comment type="caution">
    <text evidence="5">The sequence shown here is derived from an EMBL/GenBank/DDBJ whole genome shotgun (WGS) entry which is preliminary data.</text>
</comment>
<dbReference type="CDD" id="cd00082">
    <property type="entry name" value="HisKA"/>
    <property type="match status" value="1"/>
</dbReference>
<dbReference type="SMART" id="SM00387">
    <property type="entry name" value="HATPase_c"/>
    <property type="match status" value="1"/>
</dbReference>
<dbReference type="InterPro" id="IPR036890">
    <property type="entry name" value="HATPase_C_sf"/>
</dbReference>
<dbReference type="Gene3D" id="3.30.565.10">
    <property type="entry name" value="Histidine kinase-like ATPase, C-terminal domain"/>
    <property type="match status" value="1"/>
</dbReference>
<dbReference type="PROSITE" id="PS50109">
    <property type="entry name" value="HIS_KIN"/>
    <property type="match status" value="1"/>
</dbReference>
<dbReference type="InterPro" id="IPR003594">
    <property type="entry name" value="HATPase_dom"/>
</dbReference>
<dbReference type="Pfam" id="PF01590">
    <property type="entry name" value="GAF"/>
    <property type="match status" value="1"/>
</dbReference>
<dbReference type="PANTHER" id="PTHR43102:SF2">
    <property type="entry name" value="GAF DOMAIN-CONTAINING PROTEIN"/>
    <property type="match status" value="1"/>
</dbReference>
<evidence type="ECO:0000256" key="2">
    <source>
        <dbReference type="ARBA" id="ARBA00012438"/>
    </source>
</evidence>
<keyword evidence="3" id="KW-0597">Phosphoprotein</keyword>
<dbReference type="Gene3D" id="3.30.450.40">
    <property type="match status" value="1"/>
</dbReference>
<comment type="catalytic activity">
    <reaction evidence="1">
        <text>ATP + protein L-histidine = ADP + protein N-phospho-L-histidine.</text>
        <dbReference type="EC" id="2.7.13.3"/>
    </reaction>
</comment>